<feature type="transmembrane region" description="Helical" evidence="1">
    <location>
        <begin position="298"/>
        <end position="326"/>
    </location>
</feature>
<proteinExistence type="predicted"/>
<evidence type="ECO:0000313" key="2">
    <source>
        <dbReference type="EMBL" id="GAW84462.1"/>
    </source>
</evidence>
<dbReference type="EMBL" id="BDQF01000337">
    <property type="protein sequence ID" value="GAW84462.1"/>
    <property type="molecule type" value="Genomic_DNA"/>
</dbReference>
<dbReference type="AlphaFoldDB" id="A0A1Y1JUN7"/>
<organism evidence="2 3">
    <name type="scientific">Plasmodium gonderi</name>
    <dbReference type="NCBI Taxonomy" id="77519"/>
    <lineage>
        <taxon>Eukaryota</taxon>
        <taxon>Sar</taxon>
        <taxon>Alveolata</taxon>
        <taxon>Apicomplexa</taxon>
        <taxon>Aconoidasida</taxon>
        <taxon>Haemosporida</taxon>
        <taxon>Plasmodiidae</taxon>
        <taxon>Plasmodium</taxon>
        <taxon>Plasmodium (Plasmodium)</taxon>
    </lineage>
</organism>
<keyword evidence="1" id="KW-0472">Membrane</keyword>
<keyword evidence="1" id="KW-1133">Transmembrane helix</keyword>
<comment type="caution">
    <text evidence="2">The sequence shown here is derived from an EMBL/GenBank/DDBJ whole genome shotgun (WGS) entry which is preliminary data.</text>
</comment>
<dbReference type="RefSeq" id="XP_028547051.1">
    <property type="nucleotide sequence ID" value="XM_028691250.1"/>
</dbReference>
<sequence length="369" mass="43849">MTGTTKWIIDFSNILRNCRNFYNSINWNHYMVSLRNNLSSVCSDFQNIACPRGCHISNFIKTCQVLGLYLYSIEKKINQSINEKEACIYFFYKLKNLMNSQNTNCKITSNCYMEMLKKNSRKPNRMDISNICMKFSSVHNDFDNYTYKIIKYMEELYDNFEILKRYNSNKSIHEARNSASLCNTKYQELFSMLKIKKNTSFIDYLNNYKSEYDQIMIEITEYENKSKKIIPPTIESVTQNQEQEQDQIKKKIPEYKTEYRNIITLDKVKAVIKAPLKERGKQQTLPITNKSSDISAGMAVFTCTLLVLIFILYKYTTYGTILYPYVKKIKEMLKKKKNEYHNLMDSSYMKYNNIINKKNRITYSVVDYY</sequence>
<protein>
    <submittedName>
        <fullName evidence="2">Variable surface protein</fullName>
    </submittedName>
</protein>
<accession>A0A1Y1JUN7</accession>
<gene>
    <name evidence="2" type="ORF">PGO_003105</name>
</gene>
<keyword evidence="1" id="KW-0812">Transmembrane</keyword>
<keyword evidence="3" id="KW-1185">Reference proteome</keyword>
<evidence type="ECO:0000256" key="1">
    <source>
        <dbReference type="SAM" id="Phobius"/>
    </source>
</evidence>
<name>A0A1Y1JUN7_PLAGO</name>
<reference evidence="3" key="1">
    <citation type="submission" date="2017-04" db="EMBL/GenBank/DDBJ databases">
        <title>Plasmodium gonderi genome.</title>
        <authorList>
            <person name="Arisue N."/>
            <person name="Honma H."/>
            <person name="Kawai S."/>
            <person name="Tougan T."/>
            <person name="Tanabe K."/>
            <person name="Horii T."/>
        </authorList>
    </citation>
    <scope>NUCLEOTIDE SEQUENCE [LARGE SCALE GENOMIC DNA]</scope>
    <source>
        <strain evidence="3">ATCC 30045</strain>
    </source>
</reference>
<dbReference type="Proteomes" id="UP000195521">
    <property type="component" value="Unassembled WGS sequence"/>
</dbReference>
<evidence type="ECO:0000313" key="3">
    <source>
        <dbReference type="Proteomes" id="UP000195521"/>
    </source>
</evidence>
<dbReference type="GeneID" id="39745270"/>